<dbReference type="AlphaFoldDB" id="X0U0Z8"/>
<name>X0U0Z8_9ZZZZ</name>
<evidence type="ECO:0000256" key="1">
    <source>
        <dbReference type="ARBA" id="ARBA00001966"/>
    </source>
</evidence>
<evidence type="ECO:0000256" key="3">
    <source>
        <dbReference type="ARBA" id="ARBA00022723"/>
    </source>
</evidence>
<accession>X0U0Z8</accession>
<dbReference type="PANTHER" id="PTHR43409">
    <property type="entry name" value="ANAEROBIC MAGNESIUM-PROTOPORPHYRIN IX MONOMETHYL ESTER CYCLASE-RELATED"/>
    <property type="match status" value="1"/>
</dbReference>
<dbReference type="SUPFAM" id="SSF102114">
    <property type="entry name" value="Radical SAM enzymes"/>
    <property type="match status" value="1"/>
</dbReference>
<dbReference type="InterPro" id="IPR058240">
    <property type="entry name" value="rSAM_sf"/>
</dbReference>
<dbReference type="EMBL" id="BARS01019631">
    <property type="protein sequence ID" value="GAF93041.1"/>
    <property type="molecule type" value="Genomic_DNA"/>
</dbReference>
<organism evidence="7">
    <name type="scientific">marine sediment metagenome</name>
    <dbReference type="NCBI Taxonomy" id="412755"/>
    <lineage>
        <taxon>unclassified sequences</taxon>
        <taxon>metagenomes</taxon>
        <taxon>ecological metagenomes</taxon>
    </lineage>
</organism>
<reference evidence="7" key="1">
    <citation type="journal article" date="2014" name="Front. Microbiol.">
        <title>High frequency of phylogenetically diverse reductive dehalogenase-homologous genes in deep subseafloor sedimentary metagenomes.</title>
        <authorList>
            <person name="Kawai M."/>
            <person name="Futagami T."/>
            <person name="Toyoda A."/>
            <person name="Takaki Y."/>
            <person name="Nishi S."/>
            <person name="Hori S."/>
            <person name="Arai W."/>
            <person name="Tsubouchi T."/>
            <person name="Morono Y."/>
            <person name="Uchiyama I."/>
            <person name="Ito T."/>
            <person name="Fujiyama A."/>
            <person name="Inagaki F."/>
            <person name="Takami H."/>
        </authorList>
    </citation>
    <scope>NUCLEOTIDE SEQUENCE</scope>
    <source>
        <strain evidence="7">Expedition CK06-06</strain>
    </source>
</reference>
<feature type="compositionally biased region" description="Basic and acidic residues" evidence="6">
    <location>
        <begin position="262"/>
        <end position="274"/>
    </location>
</feature>
<evidence type="ECO:0000256" key="2">
    <source>
        <dbReference type="ARBA" id="ARBA00022691"/>
    </source>
</evidence>
<dbReference type="InterPro" id="IPR051198">
    <property type="entry name" value="BchE-like"/>
</dbReference>
<feature type="region of interest" description="Disordered" evidence="6">
    <location>
        <begin position="242"/>
        <end position="274"/>
    </location>
</feature>
<keyword evidence="5" id="KW-0411">Iron-sulfur</keyword>
<protein>
    <recommendedName>
        <fullName evidence="8">DUF4070 domain-containing protein</fullName>
    </recommendedName>
</protein>
<evidence type="ECO:0000256" key="5">
    <source>
        <dbReference type="ARBA" id="ARBA00023014"/>
    </source>
</evidence>
<proteinExistence type="predicted"/>
<keyword evidence="4" id="KW-0408">Iron</keyword>
<evidence type="ECO:0000256" key="6">
    <source>
        <dbReference type="SAM" id="MobiDB-lite"/>
    </source>
</evidence>
<feature type="non-terminal residue" evidence="7">
    <location>
        <position position="1"/>
    </location>
</feature>
<evidence type="ECO:0008006" key="8">
    <source>
        <dbReference type="Google" id="ProtNLM"/>
    </source>
</evidence>
<sequence>VVDDNLIGTSHSHIVRTKELFRAMIRAKLRKRWIAQVTINMADDEELLTLAAKAGCAGVFIGFESPTPEGLKEVGKKFNMLNGRDFAASVRRIQRHKILVAGSFILGLDTDEPGIGRRIAEAAMRYGVDALNTLFLTPLPGTRLWDKMESHGRIAANTFPEDWKYYTLTFPVARYRHLSCREIVREMDTCDGTFYSVRPILRRVWRSVRHWRGPLIALVANLSYRSNINLSRAGHSAFMASHGLPQEDLPGNEATEASSSEQCRDEEMNGNRQT</sequence>
<dbReference type="GO" id="GO:0005829">
    <property type="term" value="C:cytosol"/>
    <property type="evidence" value="ECO:0007669"/>
    <property type="project" value="TreeGrafter"/>
</dbReference>
<keyword evidence="3" id="KW-0479">Metal-binding</keyword>
<keyword evidence="2" id="KW-0949">S-adenosyl-L-methionine</keyword>
<dbReference type="GO" id="GO:0051536">
    <property type="term" value="F:iron-sulfur cluster binding"/>
    <property type="evidence" value="ECO:0007669"/>
    <property type="project" value="UniProtKB-KW"/>
</dbReference>
<evidence type="ECO:0000256" key="4">
    <source>
        <dbReference type="ARBA" id="ARBA00023004"/>
    </source>
</evidence>
<comment type="caution">
    <text evidence="7">The sequence shown here is derived from an EMBL/GenBank/DDBJ whole genome shotgun (WGS) entry which is preliminary data.</text>
</comment>
<feature type="non-terminal residue" evidence="7">
    <location>
        <position position="274"/>
    </location>
</feature>
<dbReference type="PANTHER" id="PTHR43409:SF7">
    <property type="entry name" value="BLL1977 PROTEIN"/>
    <property type="match status" value="1"/>
</dbReference>
<comment type="cofactor">
    <cofactor evidence="1">
        <name>[4Fe-4S] cluster</name>
        <dbReference type="ChEBI" id="CHEBI:49883"/>
    </cofactor>
</comment>
<dbReference type="GO" id="GO:0046872">
    <property type="term" value="F:metal ion binding"/>
    <property type="evidence" value="ECO:0007669"/>
    <property type="project" value="UniProtKB-KW"/>
</dbReference>
<gene>
    <name evidence="7" type="ORF">S01H1_31780</name>
</gene>
<evidence type="ECO:0000313" key="7">
    <source>
        <dbReference type="EMBL" id="GAF93041.1"/>
    </source>
</evidence>